<proteinExistence type="inferred from homology"/>
<evidence type="ECO:0000256" key="11">
    <source>
        <dbReference type="RuleBase" id="RU362031"/>
    </source>
</evidence>
<dbReference type="Gene3D" id="2.30.42.10">
    <property type="match status" value="1"/>
</dbReference>
<dbReference type="PROSITE" id="PS50106">
    <property type="entry name" value="PDZ"/>
    <property type="match status" value="1"/>
</dbReference>
<dbReference type="EMBL" id="CP136594">
    <property type="protein sequence ID" value="WOE74330.1"/>
    <property type="molecule type" value="Genomic_DNA"/>
</dbReference>
<organism evidence="13 14">
    <name type="scientific">Alterisphingorhabdus coralli</name>
    <dbReference type="NCBI Taxonomy" id="3071408"/>
    <lineage>
        <taxon>Bacteria</taxon>
        <taxon>Pseudomonadati</taxon>
        <taxon>Pseudomonadota</taxon>
        <taxon>Alphaproteobacteria</taxon>
        <taxon>Sphingomonadales</taxon>
        <taxon>Sphingomonadaceae</taxon>
        <taxon>Alterisphingorhabdus (ex Yan et al. 2024)</taxon>
    </lineage>
</organism>
<evidence type="ECO:0000256" key="10">
    <source>
        <dbReference type="ARBA" id="ARBA00023136"/>
    </source>
</evidence>
<feature type="transmembrane region" description="Helical" evidence="11">
    <location>
        <begin position="341"/>
        <end position="363"/>
    </location>
</feature>
<keyword evidence="9 11" id="KW-0482">Metalloprotease</keyword>
<dbReference type="InterPro" id="IPR036034">
    <property type="entry name" value="PDZ_sf"/>
</dbReference>
<dbReference type="AlphaFoldDB" id="A0AA97I123"/>
<dbReference type="Proteomes" id="UP001302429">
    <property type="component" value="Chromosome"/>
</dbReference>
<feature type="transmembrane region" description="Helical" evidence="11">
    <location>
        <begin position="6"/>
        <end position="23"/>
    </location>
</feature>
<dbReference type="PANTHER" id="PTHR42837:SF2">
    <property type="entry name" value="MEMBRANE METALLOPROTEASE ARASP2, CHLOROPLASTIC-RELATED"/>
    <property type="match status" value="1"/>
</dbReference>
<keyword evidence="14" id="KW-1185">Reference proteome</keyword>
<keyword evidence="4" id="KW-0645">Protease</keyword>
<evidence type="ECO:0000256" key="6">
    <source>
        <dbReference type="ARBA" id="ARBA00022801"/>
    </source>
</evidence>
<dbReference type="GO" id="GO:0046872">
    <property type="term" value="F:metal ion binding"/>
    <property type="evidence" value="ECO:0007669"/>
    <property type="project" value="UniProtKB-KW"/>
</dbReference>
<dbReference type="EC" id="3.4.24.-" evidence="11"/>
<dbReference type="SUPFAM" id="SSF50156">
    <property type="entry name" value="PDZ domain-like"/>
    <property type="match status" value="1"/>
</dbReference>
<comment type="cofactor">
    <cofactor evidence="1 11">
        <name>Zn(2+)</name>
        <dbReference type="ChEBI" id="CHEBI:29105"/>
    </cofactor>
</comment>
<dbReference type="PANTHER" id="PTHR42837">
    <property type="entry name" value="REGULATOR OF SIGMA-E PROTEASE RSEP"/>
    <property type="match status" value="1"/>
</dbReference>
<dbReference type="Pfam" id="PF02163">
    <property type="entry name" value="Peptidase_M50"/>
    <property type="match status" value="1"/>
</dbReference>
<comment type="subcellular location">
    <subcellularLocation>
        <location evidence="2">Membrane</location>
        <topology evidence="2">Multi-pass membrane protein</topology>
    </subcellularLocation>
</comment>
<dbReference type="InterPro" id="IPR004387">
    <property type="entry name" value="Pept_M50_Zn"/>
</dbReference>
<name>A0AA97I123_9SPHN</name>
<evidence type="ECO:0000256" key="2">
    <source>
        <dbReference type="ARBA" id="ARBA00004141"/>
    </source>
</evidence>
<dbReference type="GO" id="GO:0016020">
    <property type="term" value="C:membrane"/>
    <property type="evidence" value="ECO:0007669"/>
    <property type="project" value="UniProtKB-SubCell"/>
</dbReference>
<evidence type="ECO:0000256" key="7">
    <source>
        <dbReference type="ARBA" id="ARBA00022833"/>
    </source>
</evidence>
<sequence length="369" mass="40240">MENPSFLFSVGAFLLLLGPLVFIHEMGHYLVGRWCGVKADVFSIGFGREIFGWNDKSGTRWKVSMIPLGGYVQFAGDMNPASQPDADMSDLSEAERNQTFQSKTLLQRAAIVFAGPAVNFLFAILIFAGFALIYGNVVTPPLVENVEPGTAAAEYQLEEGDRILAINGEDISYFEDIRQHVMPWPGAAATLLIERDGVQLEKQIELGTAYAEDRFGNKSPYGLLGIAPPKQIIEPVSLIEAPGYGVEKTINVVKLMVTTLGQIITGTRSIKEMGGVLKIGQVSGEQLAAGPTNFINLVALISINLGFINLLPIPMLDGGHLLFYAIEAVRRRPLGPNATEWAYRFGLSFVLLFMVVVTVNDLLSFRLLG</sequence>
<evidence type="ECO:0000256" key="1">
    <source>
        <dbReference type="ARBA" id="ARBA00001947"/>
    </source>
</evidence>
<accession>A0AA97I123</accession>
<keyword evidence="11" id="KW-0479">Metal-binding</keyword>
<keyword evidence="6 11" id="KW-0378">Hydrolase</keyword>
<dbReference type="KEGG" id="acoa:RB602_10780"/>
<dbReference type="GO" id="GO:0004222">
    <property type="term" value="F:metalloendopeptidase activity"/>
    <property type="evidence" value="ECO:0007669"/>
    <property type="project" value="InterPro"/>
</dbReference>
<dbReference type="CDD" id="cd23081">
    <property type="entry name" value="cpPDZ_EcRseP-like"/>
    <property type="match status" value="1"/>
</dbReference>
<protein>
    <recommendedName>
        <fullName evidence="11">Zinc metalloprotease</fullName>
        <ecNumber evidence="11">3.4.24.-</ecNumber>
    </recommendedName>
</protein>
<dbReference type="InterPro" id="IPR001478">
    <property type="entry name" value="PDZ"/>
</dbReference>
<keyword evidence="7 11" id="KW-0862">Zinc</keyword>
<keyword evidence="10 11" id="KW-0472">Membrane</keyword>
<dbReference type="RefSeq" id="WP_317080578.1">
    <property type="nucleotide sequence ID" value="NZ_CP136594.1"/>
</dbReference>
<evidence type="ECO:0000259" key="12">
    <source>
        <dbReference type="PROSITE" id="PS50106"/>
    </source>
</evidence>
<comment type="similarity">
    <text evidence="3 11">Belongs to the peptidase M50B family.</text>
</comment>
<dbReference type="CDD" id="cd06163">
    <property type="entry name" value="S2P-M50_PDZ_RseP-like"/>
    <property type="match status" value="1"/>
</dbReference>
<keyword evidence="5 11" id="KW-0812">Transmembrane</keyword>
<evidence type="ECO:0000313" key="13">
    <source>
        <dbReference type="EMBL" id="WOE74330.1"/>
    </source>
</evidence>
<reference evidence="13 14" key="1">
    <citation type="submission" date="2023-10" db="EMBL/GenBank/DDBJ databases">
        <title>Complete genome sequence of a Sphingomonadaceae bacterium.</title>
        <authorList>
            <person name="Yan C."/>
        </authorList>
    </citation>
    <scope>NUCLEOTIDE SEQUENCE [LARGE SCALE GENOMIC DNA]</scope>
    <source>
        <strain evidence="13 14">SCSIO 66989</strain>
    </source>
</reference>
<feature type="domain" description="PDZ" evidence="12">
    <location>
        <begin position="129"/>
        <end position="172"/>
    </location>
</feature>
<evidence type="ECO:0000313" key="14">
    <source>
        <dbReference type="Proteomes" id="UP001302429"/>
    </source>
</evidence>
<evidence type="ECO:0000256" key="8">
    <source>
        <dbReference type="ARBA" id="ARBA00022989"/>
    </source>
</evidence>
<keyword evidence="8 11" id="KW-1133">Transmembrane helix</keyword>
<evidence type="ECO:0000256" key="9">
    <source>
        <dbReference type="ARBA" id="ARBA00023049"/>
    </source>
</evidence>
<evidence type="ECO:0000256" key="4">
    <source>
        <dbReference type="ARBA" id="ARBA00022670"/>
    </source>
</evidence>
<dbReference type="GO" id="GO:0006508">
    <property type="term" value="P:proteolysis"/>
    <property type="evidence" value="ECO:0007669"/>
    <property type="project" value="UniProtKB-KW"/>
</dbReference>
<feature type="transmembrane region" description="Helical" evidence="11">
    <location>
        <begin position="110"/>
        <end position="134"/>
    </location>
</feature>
<evidence type="ECO:0000256" key="3">
    <source>
        <dbReference type="ARBA" id="ARBA00007931"/>
    </source>
</evidence>
<evidence type="ECO:0000256" key="5">
    <source>
        <dbReference type="ARBA" id="ARBA00022692"/>
    </source>
</evidence>
<gene>
    <name evidence="13" type="primary">rseP</name>
    <name evidence="13" type="ORF">RB602_10780</name>
</gene>
<dbReference type="NCBIfam" id="TIGR00054">
    <property type="entry name" value="RIP metalloprotease RseP"/>
    <property type="match status" value="1"/>
</dbReference>
<dbReference type="SMART" id="SM00228">
    <property type="entry name" value="PDZ"/>
    <property type="match status" value="1"/>
</dbReference>
<dbReference type="InterPro" id="IPR008915">
    <property type="entry name" value="Peptidase_M50"/>
</dbReference>